<comment type="caution">
    <text evidence="2">The sequence shown here is derived from an EMBL/GenBank/DDBJ whole genome shotgun (WGS) entry which is preliminary data.</text>
</comment>
<dbReference type="PANTHER" id="PTHR31435:SF10">
    <property type="entry name" value="BSR4717 PROTEIN"/>
    <property type="match status" value="1"/>
</dbReference>
<dbReference type="EMBL" id="WMIE01000004">
    <property type="protein sequence ID" value="MTH78087.1"/>
    <property type="molecule type" value="Genomic_DNA"/>
</dbReference>
<protein>
    <submittedName>
        <fullName evidence="2">N-acetyltransferase</fullName>
    </submittedName>
</protein>
<keyword evidence="2" id="KW-0808">Transferase</keyword>
<organism evidence="2 3">
    <name type="scientific">Paracoccus aestuariivivens</name>
    <dbReference type="NCBI Taxonomy" id="1820333"/>
    <lineage>
        <taxon>Bacteria</taxon>
        <taxon>Pseudomonadati</taxon>
        <taxon>Pseudomonadota</taxon>
        <taxon>Alphaproteobacteria</taxon>
        <taxon>Rhodobacterales</taxon>
        <taxon>Paracoccaceae</taxon>
        <taxon>Paracoccus</taxon>
    </lineage>
</organism>
<dbReference type="InterPro" id="IPR031165">
    <property type="entry name" value="GNAT_YJDJ"/>
</dbReference>
<evidence type="ECO:0000259" key="1">
    <source>
        <dbReference type="PROSITE" id="PS51729"/>
    </source>
</evidence>
<gene>
    <name evidence="2" type="ORF">GL286_10135</name>
</gene>
<sequence length="104" mass="11385">MTDTNIEKADGPEGGRYIARISGIEDEGVLIYTHVSNGIVSADHTIVPETMAGRGVALALLDFLLEDARNSGFRIVPVCKFVRSQYARHPEWKDLFVTAPGKDP</sequence>
<feature type="domain" description="N-acetyltransferase" evidence="1">
    <location>
        <begin position="9"/>
        <end position="97"/>
    </location>
</feature>
<evidence type="ECO:0000313" key="2">
    <source>
        <dbReference type="EMBL" id="MTH78087.1"/>
    </source>
</evidence>
<dbReference type="InterPro" id="IPR045057">
    <property type="entry name" value="Gcn5-rel_NAT"/>
</dbReference>
<name>A0A6L6JBT1_9RHOB</name>
<dbReference type="Proteomes" id="UP000478183">
    <property type="component" value="Unassembled WGS sequence"/>
</dbReference>
<dbReference type="SUPFAM" id="SSF55729">
    <property type="entry name" value="Acyl-CoA N-acyltransferases (Nat)"/>
    <property type="match status" value="1"/>
</dbReference>
<dbReference type="AlphaFoldDB" id="A0A6L6JBT1"/>
<keyword evidence="3" id="KW-1185">Reference proteome</keyword>
<dbReference type="GO" id="GO:0016740">
    <property type="term" value="F:transferase activity"/>
    <property type="evidence" value="ECO:0007669"/>
    <property type="project" value="UniProtKB-KW"/>
</dbReference>
<evidence type="ECO:0000313" key="3">
    <source>
        <dbReference type="Proteomes" id="UP000478183"/>
    </source>
</evidence>
<dbReference type="OrthoDB" id="9800945at2"/>
<dbReference type="PANTHER" id="PTHR31435">
    <property type="entry name" value="PROTEIN NATD1"/>
    <property type="match status" value="1"/>
</dbReference>
<dbReference type="Pfam" id="PF14542">
    <property type="entry name" value="Acetyltransf_CG"/>
    <property type="match status" value="1"/>
</dbReference>
<dbReference type="PROSITE" id="PS51729">
    <property type="entry name" value="GNAT_YJDJ"/>
    <property type="match status" value="1"/>
</dbReference>
<reference evidence="2 3" key="1">
    <citation type="submission" date="2019-11" db="EMBL/GenBank/DDBJ databases">
        <authorList>
            <person name="Dong K."/>
        </authorList>
    </citation>
    <scope>NUCLEOTIDE SEQUENCE [LARGE SCALE GENOMIC DNA]</scope>
    <source>
        <strain evidence="2 3">NBRC 111993</strain>
    </source>
</reference>
<dbReference type="InterPro" id="IPR016181">
    <property type="entry name" value="Acyl_CoA_acyltransferase"/>
</dbReference>
<accession>A0A6L6JBT1</accession>
<dbReference type="RefSeq" id="WP_155095434.1">
    <property type="nucleotide sequence ID" value="NZ_WMIE01000004.1"/>
</dbReference>
<proteinExistence type="predicted"/>
<dbReference type="Gene3D" id="3.40.630.30">
    <property type="match status" value="1"/>
</dbReference>